<evidence type="ECO:0000256" key="1">
    <source>
        <dbReference type="SAM" id="Phobius"/>
    </source>
</evidence>
<keyword evidence="1" id="KW-0812">Transmembrane</keyword>
<dbReference type="Pfam" id="PF03733">
    <property type="entry name" value="YccF"/>
    <property type="match status" value="1"/>
</dbReference>
<dbReference type="InterPro" id="IPR005185">
    <property type="entry name" value="YccF"/>
</dbReference>
<feature type="domain" description="Inner membrane component" evidence="2">
    <location>
        <begin position="5"/>
        <end position="54"/>
    </location>
</feature>
<feature type="transmembrane region" description="Helical" evidence="1">
    <location>
        <begin position="89"/>
        <end position="114"/>
    </location>
</feature>
<feature type="transmembrane region" description="Helical" evidence="1">
    <location>
        <begin position="20"/>
        <end position="47"/>
    </location>
</feature>
<dbReference type="EMBL" id="FLUQ01000001">
    <property type="protein sequence ID" value="SBV90953.1"/>
    <property type="molecule type" value="Genomic_DNA"/>
</dbReference>
<name>A0A212IUU4_9DELT</name>
<evidence type="ECO:0000259" key="2">
    <source>
        <dbReference type="Pfam" id="PF03733"/>
    </source>
</evidence>
<keyword evidence="1" id="KW-0472">Membrane</keyword>
<proteinExistence type="predicted"/>
<sequence>MIRTIANILWHVPFLGFINALYAFLLGLLLTALVITAPIGLGLIQYAKFLLFPFTRRMVPVSATGAGQNPLWAAYSAIIMLLYLPFGLFAFIVGLVQCIGLAMTIVGLPGAYIIAKSLGTYFNPVGKICVPI</sequence>
<organism evidence="3">
    <name type="scientific">uncultured delta proteobacterium</name>
    <dbReference type="NCBI Taxonomy" id="34034"/>
    <lineage>
        <taxon>Bacteria</taxon>
        <taxon>Deltaproteobacteria</taxon>
        <taxon>environmental samples</taxon>
    </lineage>
</organism>
<reference evidence="3" key="1">
    <citation type="submission" date="2016-04" db="EMBL/GenBank/DDBJ databases">
        <authorList>
            <person name="Evans L.H."/>
            <person name="Alamgir A."/>
            <person name="Owens N."/>
            <person name="Weber N.D."/>
            <person name="Virtaneva K."/>
            <person name="Barbian K."/>
            <person name="Babar A."/>
            <person name="Rosenke K."/>
        </authorList>
    </citation>
    <scope>NUCLEOTIDE SEQUENCE</scope>
    <source>
        <strain evidence="3">86</strain>
    </source>
</reference>
<gene>
    <name evidence="3" type="ORF">KL86DPRO_10114</name>
</gene>
<dbReference type="AlphaFoldDB" id="A0A212IUU4"/>
<keyword evidence="1" id="KW-1133">Transmembrane helix</keyword>
<protein>
    <submittedName>
        <fullName evidence="3">Membrane protein-like protein</fullName>
    </submittedName>
</protein>
<evidence type="ECO:0000313" key="3">
    <source>
        <dbReference type="EMBL" id="SBV90953.1"/>
    </source>
</evidence>
<accession>A0A212IUU4</accession>
<feature type="transmembrane region" description="Helical" evidence="1">
    <location>
        <begin position="59"/>
        <end position="83"/>
    </location>
</feature>